<dbReference type="PANTHER" id="PTHR12110:SF21">
    <property type="entry name" value="XYLOSE ISOMERASE-LIKE TIM BARREL DOMAIN-CONTAINING PROTEIN"/>
    <property type="match status" value="1"/>
</dbReference>
<accession>A0A326U3T7</accession>
<dbReference type="InterPro" id="IPR050312">
    <property type="entry name" value="IolE/XylAMocC-like"/>
</dbReference>
<reference evidence="2 3" key="1">
    <citation type="submission" date="2018-06" db="EMBL/GenBank/DDBJ databases">
        <title>Genomic Encyclopedia of Archaeal and Bacterial Type Strains, Phase II (KMG-II): from individual species to whole genera.</title>
        <authorList>
            <person name="Goeker M."/>
        </authorList>
    </citation>
    <scope>NUCLEOTIDE SEQUENCE [LARGE SCALE GENOMIC DNA]</scope>
    <source>
        <strain evidence="2 3">ATCC BAA-1881</strain>
    </source>
</reference>
<dbReference type="InterPro" id="IPR036237">
    <property type="entry name" value="Xyl_isomerase-like_sf"/>
</dbReference>
<protein>
    <submittedName>
        <fullName evidence="2">Sugar phosphate isomerase/epimerase</fullName>
    </submittedName>
</protein>
<proteinExistence type="predicted"/>
<evidence type="ECO:0000313" key="3">
    <source>
        <dbReference type="Proteomes" id="UP000248806"/>
    </source>
</evidence>
<evidence type="ECO:0000259" key="1">
    <source>
        <dbReference type="Pfam" id="PF01261"/>
    </source>
</evidence>
<dbReference type="GO" id="GO:0016853">
    <property type="term" value="F:isomerase activity"/>
    <property type="evidence" value="ECO:0007669"/>
    <property type="project" value="UniProtKB-KW"/>
</dbReference>
<dbReference type="OrthoDB" id="9814946at2"/>
<feature type="domain" description="Xylose isomerase-like TIM barrel" evidence="1">
    <location>
        <begin position="20"/>
        <end position="246"/>
    </location>
</feature>
<dbReference type="Gene3D" id="3.20.20.150">
    <property type="entry name" value="Divalent-metal-dependent TIM barrel enzymes"/>
    <property type="match status" value="1"/>
</dbReference>
<dbReference type="PANTHER" id="PTHR12110">
    <property type="entry name" value="HYDROXYPYRUVATE ISOMERASE"/>
    <property type="match status" value="1"/>
</dbReference>
<sequence>MKFGICASFRQVAAFPALNVDYLEENVQHFLMPERSQEAFAEQLREARRVLPFPIEVANVFFPGNFPLLATPERSVDRERVERYVRTVLRRAEEAGIRVIVFGSGGARACPEGYERAEAIQQIADYLATWSDWGKEHGVRIALEPLRYQETNVINTVAEGGELVASIATSGAGLLVDTYHMASNREAPASIAVVAPYLAHVHVAELEERSAPGVHGEDFRPYFSVLQQCGYDQRISIECHWKDMATEVGPALETIRAQWMWYSQAERD</sequence>
<dbReference type="Pfam" id="PF01261">
    <property type="entry name" value="AP_endonuc_2"/>
    <property type="match status" value="1"/>
</dbReference>
<keyword evidence="3" id="KW-1185">Reference proteome</keyword>
<comment type="caution">
    <text evidence="2">The sequence shown here is derived from an EMBL/GenBank/DDBJ whole genome shotgun (WGS) entry which is preliminary data.</text>
</comment>
<name>A0A326U3T7_THEHA</name>
<gene>
    <name evidence="2" type="ORF">EI42_03671</name>
</gene>
<dbReference type="SUPFAM" id="SSF51658">
    <property type="entry name" value="Xylose isomerase-like"/>
    <property type="match status" value="1"/>
</dbReference>
<dbReference type="EMBL" id="QKUF01000013">
    <property type="protein sequence ID" value="PZW27108.1"/>
    <property type="molecule type" value="Genomic_DNA"/>
</dbReference>
<dbReference type="InterPro" id="IPR013022">
    <property type="entry name" value="Xyl_isomerase-like_TIM-brl"/>
</dbReference>
<dbReference type="Proteomes" id="UP000248806">
    <property type="component" value="Unassembled WGS sequence"/>
</dbReference>
<evidence type="ECO:0000313" key="2">
    <source>
        <dbReference type="EMBL" id="PZW27108.1"/>
    </source>
</evidence>
<keyword evidence="2" id="KW-0413">Isomerase</keyword>
<organism evidence="2 3">
    <name type="scientific">Thermosporothrix hazakensis</name>
    <dbReference type="NCBI Taxonomy" id="644383"/>
    <lineage>
        <taxon>Bacteria</taxon>
        <taxon>Bacillati</taxon>
        <taxon>Chloroflexota</taxon>
        <taxon>Ktedonobacteria</taxon>
        <taxon>Ktedonobacterales</taxon>
        <taxon>Thermosporotrichaceae</taxon>
        <taxon>Thermosporothrix</taxon>
    </lineage>
</organism>
<dbReference type="AlphaFoldDB" id="A0A326U3T7"/>